<dbReference type="InterPro" id="IPR025110">
    <property type="entry name" value="AMP-bd_C"/>
</dbReference>
<comment type="similarity">
    <text evidence="1">Belongs to the ATP-dependent AMP-binding enzyme family.</text>
</comment>
<dbReference type="InterPro" id="IPR000873">
    <property type="entry name" value="AMP-dep_synth/lig_dom"/>
</dbReference>
<dbReference type="Gene3D" id="3.30.300.30">
    <property type="match status" value="1"/>
</dbReference>
<evidence type="ECO:0000259" key="4">
    <source>
        <dbReference type="Pfam" id="PF00501"/>
    </source>
</evidence>
<keyword evidence="3" id="KW-0472">Membrane</keyword>
<feature type="domain" description="AMP-binding enzyme C-terminal" evidence="5">
    <location>
        <begin position="427"/>
        <end position="504"/>
    </location>
</feature>
<evidence type="ECO:0000313" key="6">
    <source>
        <dbReference type="EMBL" id="XDQ02055.1"/>
    </source>
</evidence>
<keyword evidence="3" id="KW-1133">Transmembrane helix</keyword>
<dbReference type="InterPro" id="IPR045851">
    <property type="entry name" value="AMP-bd_C_sf"/>
</dbReference>
<dbReference type="Gene3D" id="3.40.50.12780">
    <property type="entry name" value="N-terminal domain of ligase-like"/>
    <property type="match status" value="1"/>
</dbReference>
<dbReference type="GO" id="GO:0006631">
    <property type="term" value="P:fatty acid metabolic process"/>
    <property type="evidence" value="ECO:0007669"/>
    <property type="project" value="TreeGrafter"/>
</dbReference>
<evidence type="ECO:0000259" key="5">
    <source>
        <dbReference type="Pfam" id="PF13193"/>
    </source>
</evidence>
<reference evidence="6" key="1">
    <citation type="submission" date="2024-07" db="EMBL/GenBank/DDBJ databases">
        <authorList>
            <person name="Yu S.T."/>
        </authorList>
    </citation>
    <scope>NUCLEOTIDE SEQUENCE</scope>
    <source>
        <strain evidence="6">R08</strain>
    </source>
</reference>
<protein>
    <submittedName>
        <fullName evidence="6">AMP-binding protein</fullName>
    </submittedName>
</protein>
<dbReference type="RefSeq" id="WP_369188278.1">
    <property type="nucleotide sequence ID" value="NZ_CP163431.1"/>
</dbReference>
<dbReference type="EMBL" id="CP163431">
    <property type="protein sequence ID" value="XDQ02055.1"/>
    <property type="molecule type" value="Genomic_DNA"/>
</dbReference>
<dbReference type="InterPro" id="IPR042099">
    <property type="entry name" value="ANL_N_sf"/>
</dbReference>
<accession>A0AB39M7H7</accession>
<dbReference type="Pfam" id="PF00501">
    <property type="entry name" value="AMP-binding"/>
    <property type="match status" value="1"/>
</dbReference>
<dbReference type="PANTHER" id="PTHR43201">
    <property type="entry name" value="ACYL-COA SYNTHETASE"/>
    <property type="match status" value="1"/>
</dbReference>
<feature type="domain" description="AMP-dependent synthetase/ligase" evidence="4">
    <location>
        <begin position="58"/>
        <end position="376"/>
    </location>
</feature>
<proteinExistence type="inferred from homology"/>
<keyword evidence="3" id="KW-0812">Transmembrane</keyword>
<organism evidence="6">
    <name type="scientific">Streptomyces sp. R08</name>
    <dbReference type="NCBI Taxonomy" id="3238624"/>
    <lineage>
        <taxon>Bacteria</taxon>
        <taxon>Bacillati</taxon>
        <taxon>Actinomycetota</taxon>
        <taxon>Actinomycetes</taxon>
        <taxon>Kitasatosporales</taxon>
        <taxon>Streptomycetaceae</taxon>
        <taxon>Streptomyces</taxon>
    </lineage>
</organism>
<sequence length="519" mass="55983">MTRGVPVVREIPAELVNRYEAEGWWTSETIGDLLTRGLASAPETAFRVHSAVRPWDGTFGEVERTARRLAAGLRERGVGPGDVVALQLPNWMEAAAVFWASAFLGAVVVPIVHFYGRKEVGYILDTVEPKVFVTAERFGHLRYDPELSARILVVGVVGRDFDDLLAAEPLPGVIATDPARPALIAFTSGTTRDPKGVVHSHRTLAFETRQLAGRYPPDRGHQLTSAPVGHFIGMVNAFLIPVLDGSPVNLADTWDPGLALELMARDGLTVGGGAAYYVTSLLDHPDFTPAHLARMKYAGLGGAAVPNAVTRRLADLGITVFRAYGSTEHPSITASAHTAPEDKRLYTDGDALAGVEILLAEDGEILSRGPDLCIGYTDPALTERAFDADGWYRTGDIGEFDEDGYLTITDRKADIIIRGGENIGALEVEEVLLALPAVAEAAVVAVPDARLGERAAAVVRLRTGYTEPTLDDLRAHFAAAGLARQKWPEELHVVDDFPRTASGKVQKFVLRKDIAAHQE</sequence>
<name>A0AB39M7H7_9ACTN</name>
<evidence type="ECO:0000256" key="3">
    <source>
        <dbReference type="SAM" id="Phobius"/>
    </source>
</evidence>
<dbReference type="PANTHER" id="PTHR43201:SF5">
    <property type="entry name" value="MEDIUM-CHAIN ACYL-COA LIGASE ACSF2, MITOCHONDRIAL"/>
    <property type="match status" value="1"/>
</dbReference>
<dbReference type="AlphaFoldDB" id="A0AB39M7H7"/>
<evidence type="ECO:0000256" key="1">
    <source>
        <dbReference type="ARBA" id="ARBA00006432"/>
    </source>
</evidence>
<dbReference type="Pfam" id="PF13193">
    <property type="entry name" value="AMP-binding_C"/>
    <property type="match status" value="1"/>
</dbReference>
<gene>
    <name evidence="6" type="ORF">AB5J58_18450</name>
</gene>
<feature type="transmembrane region" description="Helical" evidence="3">
    <location>
        <begin position="96"/>
        <end position="115"/>
    </location>
</feature>
<evidence type="ECO:0000256" key="2">
    <source>
        <dbReference type="ARBA" id="ARBA00022598"/>
    </source>
</evidence>
<dbReference type="SUPFAM" id="SSF56801">
    <property type="entry name" value="Acetyl-CoA synthetase-like"/>
    <property type="match status" value="1"/>
</dbReference>
<keyword evidence="2" id="KW-0436">Ligase</keyword>
<dbReference type="GO" id="GO:0031956">
    <property type="term" value="F:medium-chain fatty acid-CoA ligase activity"/>
    <property type="evidence" value="ECO:0007669"/>
    <property type="project" value="TreeGrafter"/>
</dbReference>